<dbReference type="PROSITE" id="PS50994">
    <property type="entry name" value="INTEGRASE"/>
    <property type="match status" value="1"/>
</dbReference>
<proteinExistence type="predicted"/>
<dbReference type="InterPro" id="IPR015126">
    <property type="entry name" value="Mu_I-gamma"/>
</dbReference>
<evidence type="ECO:0000259" key="2">
    <source>
        <dbReference type="PROSITE" id="PS50994"/>
    </source>
</evidence>
<organism evidence="4 5">
    <name type="scientific">Gemmobacter nanjingensis</name>
    <dbReference type="NCBI Taxonomy" id="488454"/>
    <lineage>
        <taxon>Bacteria</taxon>
        <taxon>Pseudomonadati</taxon>
        <taxon>Pseudomonadota</taxon>
        <taxon>Alphaproteobacteria</taxon>
        <taxon>Rhodobacterales</taxon>
        <taxon>Paracoccaceae</taxon>
        <taxon>Gemmobacter</taxon>
    </lineage>
</organism>
<dbReference type="Pfam" id="PF09039">
    <property type="entry name" value="HTH_Tnp_Mu_2"/>
    <property type="match status" value="1"/>
</dbReference>
<dbReference type="Pfam" id="PF02316">
    <property type="entry name" value="HTH_Tnp_Mu_1"/>
    <property type="match status" value="1"/>
</dbReference>
<dbReference type="InterPro" id="IPR009057">
    <property type="entry name" value="Homeodomain-like_sf"/>
</dbReference>
<dbReference type="InterPro" id="IPR001584">
    <property type="entry name" value="Integrase_cat-core"/>
</dbReference>
<keyword evidence="5" id="KW-1185">Reference proteome</keyword>
<accession>A0ABQ3FGH7</accession>
<feature type="domain" description="HTH Mu-type" evidence="3">
    <location>
        <begin position="9"/>
        <end position="80"/>
    </location>
</feature>
<reference evidence="5" key="1">
    <citation type="journal article" date="2019" name="Int. J. Syst. Evol. Microbiol.">
        <title>The Global Catalogue of Microorganisms (GCM) 10K type strain sequencing project: providing services to taxonomists for standard genome sequencing and annotation.</title>
        <authorList>
            <consortium name="The Broad Institute Genomics Platform"/>
            <consortium name="The Broad Institute Genome Sequencing Center for Infectious Disease"/>
            <person name="Wu L."/>
            <person name="Ma J."/>
        </authorList>
    </citation>
    <scope>NUCLEOTIDE SEQUENCE [LARGE SCALE GENOMIC DNA]</scope>
    <source>
        <strain evidence="5">KCTC 23298</strain>
    </source>
</reference>
<evidence type="ECO:0000313" key="4">
    <source>
        <dbReference type="EMBL" id="GHC22494.1"/>
    </source>
</evidence>
<dbReference type="SUPFAM" id="SSF46955">
    <property type="entry name" value="Putative DNA-binding domain"/>
    <property type="match status" value="1"/>
</dbReference>
<evidence type="ECO:0000313" key="5">
    <source>
        <dbReference type="Proteomes" id="UP000658305"/>
    </source>
</evidence>
<sequence length="707" mass="80421">MSLNLPIKEWWTAKEIADAGLPDMPQTQQGTDSLAKKQDWRGHPQFARRREGRGGGWEYHWRLFPARAQRVLIERANPPEAPKPRQDREEVWAWFDALPESVKDKAKRSLRIVQEVEALAPAVTKFVAVGMIARQHHIADRTVWNWFERVEGVDPADRLPYLAPRHRASLPKGQKVEAAPEFYAFLKVNFLRLEGPGFSQCWRDAKALCEANGQPWLEEQTARRWLNKTVSRIEQVFAREGMKGLRQVFPPQIRDRSTMSAMDMVNADCHKIDVFVWWPGYAKPIRPQLIVFQDIYSGKILSWAIDTDPNKVAVMQSFMKMLKDFGIPGHCLFDNGMEFANKDMTGGAKHRFRFKISDDEPVGILGMLGIGMSFATPAHGQAKPIERAFGDFANDIAKDPRFAGAYTGRRVDAKPENYMSKAIELETFIAVVEERIAEHNARDGRRSHTAQGRSLDETFAESYARTPIRPATEEQLRLCLMAQYVRPLNKKNGQITLYKNFYWSEWMSEIAGRKVTARFNPEDLHEGAYIYSMAGEYLGYAECRQKSEFRDLASAKAAAKEWARRRKQYQSMLKEQRPISISDLAAALDARPKAAPVAPEAKVVKLDRLAQIELRKKGGGLVQPALPVPDTSRDAELAVLQFPAPAAAPKRDPDVERFWRMIEIEARMTAGEDIPAADAEFWGRIKDHPVYLAQREVYDRFGAVAIG</sequence>
<dbReference type="Gene3D" id="2.30.30.130">
    <property type="entry name" value="Transposase, Mu, C-terminal"/>
    <property type="match status" value="1"/>
</dbReference>
<dbReference type="InterPro" id="IPR009061">
    <property type="entry name" value="DNA-bd_dom_put_sf"/>
</dbReference>
<dbReference type="InterPro" id="IPR004189">
    <property type="entry name" value="Phage_Mu_transposase"/>
</dbReference>
<feature type="region of interest" description="Disordered" evidence="1">
    <location>
        <begin position="21"/>
        <end position="42"/>
    </location>
</feature>
<dbReference type="SUPFAM" id="SSF46689">
    <property type="entry name" value="Homeodomain-like"/>
    <property type="match status" value="1"/>
</dbReference>
<dbReference type="InterPro" id="IPR036397">
    <property type="entry name" value="RNaseH_sf"/>
</dbReference>
<dbReference type="PROSITE" id="PS51702">
    <property type="entry name" value="HTH_MU"/>
    <property type="match status" value="1"/>
</dbReference>
<protein>
    <submittedName>
        <fullName evidence="4">Transposase</fullName>
    </submittedName>
</protein>
<comment type="caution">
    <text evidence="4">The sequence shown here is derived from an EMBL/GenBank/DDBJ whole genome shotgun (WGS) entry which is preliminary data.</text>
</comment>
<dbReference type="RefSeq" id="WP_189381031.1">
    <property type="nucleotide sequence ID" value="NZ_BMYI01000005.1"/>
</dbReference>
<dbReference type="InterPro" id="IPR003314">
    <property type="entry name" value="Mu-type_HTH"/>
</dbReference>
<dbReference type="InterPro" id="IPR015378">
    <property type="entry name" value="Transposase-like_Mu_C"/>
</dbReference>
<dbReference type="InterPro" id="IPR009004">
    <property type="entry name" value="Transposase_Mu_C"/>
</dbReference>
<dbReference type="Gene3D" id="1.10.10.10">
    <property type="entry name" value="Winged helix-like DNA-binding domain superfamily/Winged helix DNA-binding domain"/>
    <property type="match status" value="1"/>
</dbReference>
<dbReference type="InterPro" id="IPR012337">
    <property type="entry name" value="RNaseH-like_sf"/>
</dbReference>
<gene>
    <name evidence="4" type="primary">tnpA</name>
    <name evidence="4" type="ORF">GCM10007291_22480</name>
</gene>
<dbReference type="InterPro" id="IPR036388">
    <property type="entry name" value="WH-like_DNA-bd_sf"/>
</dbReference>
<evidence type="ECO:0000256" key="1">
    <source>
        <dbReference type="SAM" id="MobiDB-lite"/>
    </source>
</evidence>
<dbReference type="EMBL" id="BMYI01000005">
    <property type="protein sequence ID" value="GHC22494.1"/>
    <property type="molecule type" value="Genomic_DNA"/>
</dbReference>
<dbReference type="Pfam" id="PF09299">
    <property type="entry name" value="Mu-transpos_C"/>
    <property type="match status" value="1"/>
</dbReference>
<evidence type="ECO:0000259" key="3">
    <source>
        <dbReference type="PROSITE" id="PS51702"/>
    </source>
</evidence>
<name>A0ABQ3FGH7_9RHOB</name>
<dbReference type="Pfam" id="PF02914">
    <property type="entry name" value="DDE_2"/>
    <property type="match status" value="1"/>
</dbReference>
<dbReference type="Gene3D" id="1.10.10.60">
    <property type="entry name" value="Homeodomain-like"/>
    <property type="match status" value="2"/>
</dbReference>
<dbReference type="SUPFAM" id="SSF50610">
    <property type="entry name" value="mu transposase, C-terminal domain"/>
    <property type="match status" value="1"/>
</dbReference>
<dbReference type="SUPFAM" id="SSF53098">
    <property type="entry name" value="Ribonuclease H-like"/>
    <property type="match status" value="1"/>
</dbReference>
<dbReference type="Gene3D" id="3.30.420.10">
    <property type="entry name" value="Ribonuclease H-like superfamily/Ribonuclease H"/>
    <property type="match status" value="1"/>
</dbReference>
<feature type="domain" description="Integrase catalytic" evidence="2">
    <location>
        <begin position="246"/>
        <end position="463"/>
    </location>
</feature>
<dbReference type="Proteomes" id="UP000658305">
    <property type="component" value="Unassembled WGS sequence"/>
</dbReference>